<organism evidence="1 2">
    <name type="scientific">Anaerostipes hadrus</name>
    <dbReference type="NCBI Taxonomy" id="649756"/>
    <lineage>
        <taxon>Bacteria</taxon>
        <taxon>Bacillati</taxon>
        <taxon>Bacillota</taxon>
        <taxon>Clostridia</taxon>
        <taxon>Lachnospirales</taxon>
        <taxon>Lachnospiraceae</taxon>
        <taxon>Anaerostipes</taxon>
    </lineage>
</organism>
<sequence length="45" mass="5561">MAKKHYTDKIVIKREYKTVNVRQEQLKTMNKIVKKINERKKEKEN</sequence>
<evidence type="ECO:0000313" key="2">
    <source>
        <dbReference type="Proteomes" id="UP000095553"/>
    </source>
</evidence>
<dbReference type="AlphaFoldDB" id="A0A173SD88"/>
<protein>
    <submittedName>
        <fullName evidence="1">Uncharacterized protein</fullName>
    </submittedName>
</protein>
<evidence type="ECO:0000313" key="1">
    <source>
        <dbReference type="EMBL" id="CUM87679.1"/>
    </source>
</evidence>
<dbReference type="Proteomes" id="UP000095553">
    <property type="component" value="Unassembled WGS sequence"/>
</dbReference>
<reference evidence="1 2" key="1">
    <citation type="submission" date="2015-09" db="EMBL/GenBank/DDBJ databases">
        <authorList>
            <consortium name="Pathogen Informatics"/>
        </authorList>
    </citation>
    <scope>NUCLEOTIDE SEQUENCE [LARGE SCALE GENOMIC DNA]</scope>
    <source>
        <strain evidence="1 2">2789STDY5834959</strain>
    </source>
</reference>
<dbReference type="EMBL" id="CYXY01000005">
    <property type="protein sequence ID" value="CUM87679.1"/>
    <property type="molecule type" value="Genomic_DNA"/>
</dbReference>
<gene>
    <name evidence="1" type="ORF">ERS852571_01113</name>
</gene>
<proteinExistence type="predicted"/>
<dbReference type="RefSeq" id="WP_155511606.1">
    <property type="nucleotide sequence ID" value="NZ_CYXY01000005.1"/>
</dbReference>
<name>A0A173SD88_ANAHA</name>
<accession>A0A173SD88</accession>